<feature type="region of interest" description="Disordered" evidence="1">
    <location>
        <begin position="147"/>
        <end position="217"/>
    </location>
</feature>
<feature type="compositionally biased region" description="Polar residues" evidence="1">
    <location>
        <begin position="78"/>
        <end position="91"/>
    </location>
</feature>
<gene>
    <name evidence="2" type="ORF">OFUS_LOCUS10817</name>
</gene>
<dbReference type="OrthoDB" id="6144889at2759"/>
<evidence type="ECO:0000256" key="1">
    <source>
        <dbReference type="SAM" id="MobiDB-lite"/>
    </source>
</evidence>
<protein>
    <submittedName>
        <fullName evidence="2">Uncharacterized protein</fullName>
    </submittedName>
</protein>
<feature type="compositionally biased region" description="Basic and acidic residues" evidence="1">
    <location>
        <begin position="181"/>
        <end position="197"/>
    </location>
</feature>
<feature type="compositionally biased region" description="Basic and acidic residues" evidence="1">
    <location>
        <begin position="155"/>
        <end position="172"/>
    </location>
</feature>
<feature type="compositionally biased region" description="Polar residues" evidence="1">
    <location>
        <begin position="198"/>
        <end position="213"/>
    </location>
</feature>
<feature type="compositionally biased region" description="Polar residues" evidence="1">
    <location>
        <begin position="20"/>
        <end position="35"/>
    </location>
</feature>
<accession>A0A8S4NXG6</accession>
<dbReference type="AlphaFoldDB" id="A0A8S4NXG6"/>
<proteinExistence type="predicted"/>
<feature type="region of interest" description="Disordered" evidence="1">
    <location>
        <begin position="20"/>
        <end position="134"/>
    </location>
</feature>
<evidence type="ECO:0000313" key="2">
    <source>
        <dbReference type="EMBL" id="CAH1784661.1"/>
    </source>
</evidence>
<feature type="non-terminal residue" evidence="2">
    <location>
        <position position="1"/>
    </location>
</feature>
<dbReference type="Proteomes" id="UP000749559">
    <property type="component" value="Unassembled WGS sequence"/>
</dbReference>
<sequence length="506" mass="58765">GEMTSLGYILRHYSNRDYSNAKTKTQLQRKTQDFSLPTIKKSKHFAGRTRRKSLDKNGKSAPQERLPPANRNGLVASNHFTSNSTTGNQRGHGSKGQRSRPGHRSLPGSRTKDKSPQGISTRAQGANHIKTSRSKFATAWATQRAEQNIGLDATPRGEEDQIPKKSTDDVRSPRKSAASHKSTDAKPAKVSKNDSNKSAKSQKQNTKNQTAKSANKEIKLERTITRVRLQKELERTRMDFLSKRNINEHDLQACNIYTAAATTLCKNDLKSNSSKKLDSEETPEITKIPPWRKNYTLTRNEAKMYKFCKSIYDRPSEQKQRQLRFYKKLEKMQLEEMKRYNETLRQDQLKKSQTKMKQQKQLFRVRQNWEKERNKRWAKQYISSKNMEKFRIDRHDYGLPDEFDNNPEYVAKLKRKKKPAYDKFVEQVQRVKNMKKFAAMFDINTGPVWDPNYKEPKMTRDITSIDTIDNYGKKVKKKVNVKKELQDIKAILKKGKMTVMTTTMTT</sequence>
<feature type="non-terminal residue" evidence="2">
    <location>
        <position position="506"/>
    </location>
</feature>
<dbReference type="EMBL" id="CAIIXF020000005">
    <property type="protein sequence ID" value="CAH1784661.1"/>
    <property type="molecule type" value="Genomic_DNA"/>
</dbReference>
<evidence type="ECO:0000313" key="3">
    <source>
        <dbReference type="Proteomes" id="UP000749559"/>
    </source>
</evidence>
<comment type="caution">
    <text evidence="2">The sequence shown here is derived from an EMBL/GenBank/DDBJ whole genome shotgun (WGS) entry which is preliminary data.</text>
</comment>
<feature type="compositionally biased region" description="Basic residues" evidence="1">
    <location>
        <begin position="40"/>
        <end position="51"/>
    </location>
</feature>
<feature type="compositionally biased region" description="Basic residues" evidence="1">
    <location>
        <begin position="92"/>
        <end position="103"/>
    </location>
</feature>
<name>A0A8S4NXG6_OWEFU</name>
<reference evidence="2" key="1">
    <citation type="submission" date="2022-03" db="EMBL/GenBank/DDBJ databases">
        <authorList>
            <person name="Martin C."/>
        </authorList>
    </citation>
    <scope>NUCLEOTIDE SEQUENCE</scope>
</reference>
<keyword evidence="3" id="KW-1185">Reference proteome</keyword>
<organism evidence="2 3">
    <name type="scientific">Owenia fusiformis</name>
    <name type="common">Polychaete worm</name>
    <dbReference type="NCBI Taxonomy" id="6347"/>
    <lineage>
        <taxon>Eukaryota</taxon>
        <taxon>Metazoa</taxon>
        <taxon>Spiralia</taxon>
        <taxon>Lophotrochozoa</taxon>
        <taxon>Annelida</taxon>
        <taxon>Polychaeta</taxon>
        <taxon>Sedentaria</taxon>
        <taxon>Canalipalpata</taxon>
        <taxon>Sabellida</taxon>
        <taxon>Oweniida</taxon>
        <taxon>Oweniidae</taxon>
        <taxon>Owenia</taxon>
    </lineage>
</organism>